<dbReference type="Proteomes" id="UP000324575">
    <property type="component" value="Unassembled WGS sequence"/>
</dbReference>
<organism evidence="2 3">
    <name type="scientific">Candidatus Ordinivivax streblomastigis</name>
    <dbReference type="NCBI Taxonomy" id="2540710"/>
    <lineage>
        <taxon>Bacteria</taxon>
        <taxon>Pseudomonadati</taxon>
        <taxon>Bacteroidota</taxon>
        <taxon>Bacteroidia</taxon>
        <taxon>Bacteroidales</taxon>
        <taxon>Candidatus Ordinivivax</taxon>
    </lineage>
</organism>
<protein>
    <submittedName>
        <fullName evidence="2">Uncharacterized protein</fullName>
    </submittedName>
</protein>
<sequence length="793" mass="86244">MKKHFSLIFIALFLIAGGMKAQQTPVANLQSIDPLALSLIDDYVDCYIAVINSSLQKPVTPRVFDFTTITGNKMDAVELTQTNRFEEGLIFRVTFKKEENGKKYFLFQQKSTGNILAENVVNKPYSEYDTGGKPYWDLKVEYDATGEAYAIGHPTETTWAANRNCYSYDWATEKMGYKASAVGDDENEFVTDDYLFYFLQYEAPVDPIIKLSTKGVSFDQNVRQVAFTIEAINITGGLEIDAADEIGLSDWQLNADATGAVNVTVIADYQNNVDYTGTLTVWEQGNHAIAVSIPVKYRRDTFTPTSNNMVPGGGYMNSFDGFDSGWGTKMIVSAADEDVYSGANCAKIAGKSPGYPNGGSIDVPIEWEPGTYRIRAMVKAVDGAFIIGVQKTNIASPNTDINFTIEQTGDNWVQFDKKFIVTNTASALMFFNTPSGGGITGYIDNWELYKETEATIELSTSALAFDNNQTDASFTVIGANIVGNISITTDIPNLITLFENSLPADVSGNVASTEVWVSYTGSEPAEGTITVSNGSETQTIAVKIVHDDFVPHELNINQDPYMNSLGGFGGWGKKSLASVVTDDVFSGAYCGKIAGTTTSYPNGGSIDFNTIGEYLEAETTYRVRARIKTVDGSFILGISGLNGLGGDEANKDYLIPQSGDEWVQFDGCFTTDFDFQTNANMYFNNDGAKGATGKLAYIDNWEVYPDPTAVDPNGLSKINIADASAYSNGKSITVKSSEQIQQVYAYNLQGALIYASGKINAASYTFEAGNAGIYIVKLITYSGNVKNLKVLVK</sequence>
<keyword evidence="1" id="KW-0732">Signal</keyword>
<dbReference type="Gene3D" id="2.60.120.260">
    <property type="entry name" value="Galactose-binding domain-like"/>
    <property type="match status" value="2"/>
</dbReference>
<reference evidence="2 3" key="1">
    <citation type="submission" date="2019-03" db="EMBL/GenBank/DDBJ databases">
        <title>Single cell metagenomics reveals metabolic interactions within the superorganism composed of flagellate Streblomastix strix and complex community of Bacteroidetes bacteria on its surface.</title>
        <authorList>
            <person name="Treitli S.C."/>
            <person name="Kolisko M."/>
            <person name="Husnik F."/>
            <person name="Keeling P."/>
            <person name="Hampl V."/>
        </authorList>
    </citation>
    <scope>NUCLEOTIDE SEQUENCE [LARGE SCALE GENOMIC DNA]</scope>
    <source>
        <strain evidence="2">St1</strain>
    </source>
</reference>
<gene>
    <name evidence="2" type="ORF">EZS26_000926</name>
</gene>
<comment type="caution">
    <text evidence="2">The sequence shown here is derived from an EMBL/GenBank/DDBJ whole genome shotgun (WGS) entry which is preliminary data.</text>
</comment>
<proteinExistence type="predicted"/>
<evidence type="ECO:0000313" key="3">
    <source>
        <dbReference type="Proteomes" id="UP000324575"/>
    </source>
</evidence>
<dbReference type="EMBL" id="SNRX01000005">
    <property type="protein sequence ID" value="KAA6302756.1"/>
    <property type="molecule type" value="Genomic_DNA"/>
</dbReference>
<feature type="signal peptide" evidence="1">
    <location>
        <begin position="1"/>
        <end position="21"/>
    </location>
</feature>
<evidence type="ECO:0000313" key="2">
    <source>
        <dbReference type="EMBL" id="KAA6302756.1"/>
    </source>
</evidence>
<dbReference type="AlphaFoldDB" id="A0A5M8P355"/>
<feature type="chain" id="PRO_5024393540" evidence="1">
    <location>
        <begin position="22"/>
        <end position="793"/>
    </location>
</feature>
<name>A0A5M8P355_9BACT</name>
<accession>A0A5M8P355</accession>
<evidence type="ECO:0000256" key="1">
    <source>
        <dbReference type="SAM" id="SignalP"/>
    </source>
</evidence>